<reference evidence="2 3" key="1">
    <citation type="submission" date="2011-01" db="EMBL/GenBank/DDBJ databases">
        <title>Whole genome sequence of Caldisericum exile AZM16c01.</title>
        <authorList>
            <person name="Narita-Yamada S."/>
            <person name="Kawakoshi A."/>
            <person name="Nakamura S."/>
            <person name="Sasagawa M."/>
            <person name="Fukada J."/>
            <person name="Sekine M."/>
            <person name="Kato Y."/>
            <person name="Fukai R."/>
            <person name="Sasaki K."/>
            <person name="Hanamaki A."/>
            <person name="Narita H."/>
            <person name="Konno Y."/>
            <person name="Mori K."/>
            <person name="Yamazaki S."/>
            <person name="Suzuki K."/>
            <person name="Fujita N."/>
        </authorList>
    </citation>
    <scope>NUCLEOTIDE SEQUENCE [LARGE SCALE GENOMIC DNA]</scope>
    <source>
        <strain evidence="3">DSM 21853 / NBRC 104410 / AZM16c01</strain>
    </source>
</reference>
<organism evidence="2 3">
    <name type="scientific">Caldisericum exile (strain DSM 21853 / NBRC 104410 / AZM16c01)</name>
    <dbReference type="NCBI Taxonomy" id="511051"/>
    <lineage>
        <taxon>Bacteria</taxon>
        <taxon>Pseudomonadati</taxon>
        <taxon>Caldisericota/Cryosericota group</taxon>
        <taxon>Caldisericota</taxon>
        <taxon>Caldisericia</taxon>
        <taxon>Caldisericales</taxon>
        <taxon>Caldisericaceae</taxon>
        <taxon>Caldisericum</taxon>
    </lineage>
</organism>
<keyword evidence="1" id="KW-1133">Transmembrane helix</keyword>
<gene>
    <name evidence="2" type="ordered locus">CSE_03120</name>
</gene>
<feature type="transmembrane region" description="Helical" evidence="1">
    <location>
        <begin position="12"/>
        <end position="29"/>
    </location>
</feature>
<dbReference type="EMBL" id="AP012051">
    <property type="protein sequence ID" value="BAL80438.1"/>
    <property type="molecule type" value="Genomic_DNA"/>
</dbReference>
<feature type="transmembrane region" description="Helical" evidence="1">
    <location>
        <begin position="179"/>
        <end position="204"/>
    </location>
</feature>
<accession>A0A7U6GDJ7</accession>
<keyword evidence="1" id="KW-0812">Transmembrane</keyword>
<dbReference type="Proteomes" id="UP000004793">
    <property type="component" value="Chromosome"/>
</dbReference>
<protein>
    <submittedName>
        <fullName evidence="2">Hypothetical membrane protein</fullName>
    </submittedName>
</protein>
<proteinExistence type="predicted"/>
<dbReference type="AlphaFoldDB" id="A0A7U6GDJ7"/>
<sequence>MIIEVIEMEMKNIRLLGGIGVLLAILSVIPGIGVILGLAGLVLVFVAINELYKTTKNKKIYDNFLVSFILGIVGAVLGGLIFIGTTFGRIFRGEIYYGYIEPFRRYPNFNFGLRRHPFHVFEGPLDNFRLGNINIGIIIALVVFALILYGILVARSYYLKKCYDEIEKETGVEYFKTAGNLMFIGSILSIVLIGLLVYFIGYIFEVIAFFSLPDKLEVNAQESPPPLP</sequence>
<name>A0A7U6GDJ7_CALEA</name>
<keyword evidence="3" id="KW-1185">Reference proteome</keyword>
<feature type="transmembrane region" description="Helical" evidence="1">
    <location>
        <begin position="133"/>
        <end position="158"/>
    </location>
</feature>
<evidence type="ECO:0000313" key="2">
    <source>
        <dbReference type="EMBL" id="BAL80438.1"/>
    </source>
</evidence>
<evidence type="ECO:0000313" key="3">
    <source>
        <dbReference type="Proteomes" id="UP000004793"/>
    </source>
</evidence>
<dbReference type="KEGG" id="cex:CSE_03120"/>
<evidence type="ECO:0000256" key="1">
    <source>
        <dbReference type="SAM" id="Phobius"/>
    </source>
</evidence>
<dbReference type="Pfam" id="PF06195">
    <property type="entry name" value="DUF996"/>
    <property type="match status" value="1"/>
</dbReference>
<feature type="transmembrane region" description="Helical" evidence="1">
    <location>
        <begin position="64"/>
        <end position="87"/>
    </location>
</feature>
<dbReference type="InterPro" id="IPR010397">
    <property type="entry name" value="DUF996"/>
</dbReference>
<keyword evidence="1" id="KW-0472">Membrane</keyword>